<keyword evidence="4" id="KW-1185">Reference proteome</keyword>
<evidence type="ECO:0000313" key="4">
    <source>
        <dbReference type="Proteomes" id="UP000295649"/>
    </source>
</evidence>
<dbReference type="Proteomes" id="UP000295649">
    <property type="component" value="Unassembled WGS sequence"/>
</dbReference>
<keyword evidence="1" id="KW-1133">Transmembrane helix</keyword>
<gene>
    <name evidence="3" type="ORF">EDE11_103286</name>
</gene>
<protein>
    <recommendedName>
        <fullName evidence="5">Secreted protein</fullName>
    </recommendedName>
</protein>
<feature type="chain" id="PRO_5045621008" description="Secreted protein" evidence="2">
    <location>
        <begin position="26"/>
        <end position="213"/>
    </location>
</feature>
<name>A0ABY2CRP5_METMH</name>
<proteinExistence type="predicted"/>
<comment type="caution">
    <text evidence="3">The sequence shown here is derived from an EMBL/GenBank/DDBJ whole genome shotgun (WGS) entry which is preliminary data.</text>
</comment>
<sequence>MKFIGVMSVRYIAIVSILFAGMDNAAASIADTGDYLTSQNYIIDGTQSTVTYNPGTISVDSNGSGGFSPSVTYNVSGTFTLNFNHFSWSNPSDWAQITNSAITANGLPSEFNLPSFFSELTNPVQFAGSDSPCSGPKTADTYCSGYQSGPSSTLSGQIQDGKITLSGYQPNGTYYWGGGYTYNIVATVVPVPAAFWLFATTLGFFGMWKRAKR</sequence>
<dbReference type="EMBL" id="SMCN01000003">
    <property type="protein sequence ID" value="TCV87057.1"/>
    <property type="molecule type" value="Genomic_DNA"/>
</dbReference>
<evidence type="ECO:0008006" key="5">
    <source>
        <dbReference type="Google" id="ProtNLM"/>
    </source>
</evidence>
<evidence type="ECO:0000256" key="1">
    <source>
        <dbReference type="SAM" id="Phobius"/>
    </source>
</evidence>
<feature type="transmembrane region" description="Helical" evidence="1">
    <location>
        <begin position="184"/>
        <end position="208"/>
    </location>
</feature>
<evidence type="ECO:0000313" key="3">
    <source>
        <dbReference type="EMBL" id="TCV87057.1"/>
    </source>
</evidence>
<dbReference type="RefSeq" id="WP_132324933.1">
    <property type="nucleotide sequence ID" value="NZ_LUUF01000046.1"/>
</dbReference>
<organism evidence="3 4">
    <name type="scientific">Methylomonas methanica</name>
    <dbReference type="NCBI Taxonomy" id="421"/>
    <lineage>
        <taxon>Bacteria</taxon>
        <taxon>Pseudomonadati</taxon>
        <taxon>Pseudomonadota</taxon>
        <taxon>Gammaproteobacteria</taxon>
        <taxon>Methylococcales</taxon>
        <taxon>Methylococcaceae</taxon>
        <taxon>Methylomonas</taxon>
    </lineage>
</organism>
<reference evidence="3 4" key="1">
    <citation type="submission" date="2019-03" db="EMBL/GenBank/DDBJ databases">
        <title>Systems level insights into methane cycling in arid and semi-arid ecosystems.</title>
        <authorList>
            <person name="Kalyuzhnaya M."/>
        </authorList>
    </citation>
    <scope>NUCLEOTIDE SEQUENCE [LARGE SCALE GENOMIC DNA]</scope>
    <source>
        <strain evidence="3 4">S-1</strain>
    </source>
</reference>
<accession>A0ABY2CRP5</accession>
<feature type="signal peptide" evidence="2">
    <location>
        <begin position="1"/>
        <end position="25"/>
    </location>
</feature>
<evidence type="ECO:0000256" key="2">
    <source>
        <dbReference type="SAM" id="SignalP"/>
    </source>
</evidence>
<keyword evidence="1" id="KW-0472">Membrane</keyword>
<keyword evidence="2" id="KW-0732">Signal</keyword>
<keyword evidence="1" id="KW-0812">Transmembrane</keyword>